<feature type="region of interest" description="Disordered" evidence="1">
    <location>
        <begin position="154"/>
        <end position="174"/>
    </location>
</feature>
<organism evidence="2 3">
    <name type="scientific">Pegethrix bostrychoides GSE-TBD4-15B</name>
    <dbReference type="NCBI Taxonomy" id="2839662"/>
    <lineage>
        <taxon>Bacteria</taxon>
        <taxon>Bacillati</taxon>
        <taxon>Cyanobacteriota</taxon>
        <taxon>Cyanophyceae</taxon>
        <taxon>Oculatellales</taxon>
        <taxon>Oculatellaceae</taxon>
        <taxon>Pegethrix</taxon>
    </lineage>
</organism>
<evidence type="ECO:0000313" key="3">
    <source>
        <dbReference type="Proteomes" id="UP000707356"/>
    </source>
</evidence>
<reference evidence="2" key="1">
    <citation type="submission" date="2021-05" db="EMBL/GenBank/DDBJ databases">
        <authorList>
            <person name="Pietrasiak N."/>
            <person name="Ward R."/>
            <person name="Stajich J.E."/>
            <person name="Kurbessoian T."/>
        </authorList>
    </citation>
    <scope>NUCLEOTIDE SEQUENCE</scope>
    <source>
        <strain evidence="2">GSE-TBD4-15B</strain>
    </source>
</reference>
<accession>A0A951PFJ5</accession>
<dbReference type="AlphaFoldDB" id="A0A951PFJ5"/>
<dbReference type="Proteomes" id="UP000707356">
    <property type="component" value="Unassembled WGS sequence"/>
</dbReference>
<proteinExistence type="predicted"/>
<gene>
    <name evidence="2" type="ORF">KME07_23475</name>
</gene>
<evidence type="ECO:0000313" key="2">
    <source>
        <dbReference type="EMBL" id="MBW4468398.1"/>
    </source>
</evidence>
<reference evidence="2" key="2">
    <citation type="journal article" date="2022" name="Microbiol. Resour. Announc.">
        <title>Metagenome Sequencing to Explore Phylogenomics of Terrestrial Cyanobacteria.</title>
        <authorList>
            <person name="Ward R.D."/>
            <person name="Stajich J.E."/>
            <person name="Johansen J.R."/>
            <person name="Huntemann M."/>
            <person name="Clum A."/>
            <person name="Foster B."/>
            <person name="Foster B."/>
            <person name="Roux S."/>
            <person name="Palaniappan K."/>
            <person name="Varghese N."/>
            <person name="Mukherjee S."/>
            <person name="Reddy T.B.K."/>
            <person name="Daum C."/>
            <person name="Copeland A."/>
            <person name="Chen I.A."/>
            <person name="Ivanova N.N."/>
            <person name="Kyrpides N.C."/>
            <person name="Shapiro N."/>
            <person name="Eloe-Fadrosh E.A."/>
            <person name="Pietrasiak N."/>
        </authorList>
    </citation>
    <scope>NUCLEOTIDE SEQUENCE</scope>
    <source>
        <strain evidence="2">GSE-TBD4-15B</strain>
    </source>
</reference>
<comment type="caution">
    <text evidence="2">The sequence shown here is derived from an EMBL/GenBank/DDBJ whole genome shotgun (WGS) entry which is preliminary data.</text>
</comment>
<protein>
    <submittedName>
        <fullName evidence="2">Uncharacterized protein</fullName>
    </submittedName>
</protein>
<name>A0A951PFJ5_9CYAN</name>
<sequence length="174" mass="18329">MRLATPAVKQIYRVSGLLALGLVLASCSDSKVSQCSKLIEIANQAVTGVKAVSENPNPDNINSMNKIADVANTAKASMQELSLSDPQLRDYQTRFVAMYTDTNQATRDLVTAAEAKNAQSAQQAFESLKTATAQEGPLVTAVNDYCKVQPVTTESPLEAPAASPSVSPTASPTP</sequence>
<dbReference type="EMBL" id="JAHHHV010000088">
    <property type="protein sequence ID" value="MBW4468398.1"/>
    <property type="molecule type" value="Genomic_DNA"/>
</dbReference>
<dbReference type="PROSITE" id="PS51257">
    <property type="entry name" value="PROKAR_LIPOPROTEIN"/>
    <property type="match status" value="1"/>
</dbReference>
<evidence type="ECO:0000256" key="1">
    <source>
        <dbReference type="SAM" id="MobiDB-lite"/>
    </source>
</evidence>